<evidence type="ECO:0000256" key="1">
    <source>
        <dbReference type="SAM" id="Phobius"/>
    </source>
</evidence>
<keyword evidence="1" id="KW-1133">Transmembrane helix</keyword>
<accession>A0A0D0CDL3</accession>
<dbReference type="Proteomes" id="UP000053593">
    <property type="component" value="Unassembled WGS sequence"/>
</dbReference>
<name>A0A0D0CDL3_9AGAR</name>
<feature type="transmembrane region" description="Helical" evidence="1">
    <location>
        <begin position="20"/>
        <end position="41"/>
    </location>
</feature>
<organism evidence="2 3">
    <name type="scientific">Collybiopsis luxurians FD-317 M1</name>
    <dbReference type="NCBI Taxonomy" id="944289"/>
    <lineage>
        <taxon>Eukaryota</taxon>
        <taxon>Fungi</taxon>
        <taxon>Dikarya</taxon>
        <taxon>Basidiomycota</taxon>
        <taxon>Agaricomycotina</taxon>
        <taxon>Agaricomycetes</taxon>
        <taxon>Agaricomycetidae</taxon>
        <taxon>Agaricales</taxon>
        <taxon>Marasmiineae</taxon>
        <taxon>Omphalotaceae</taxon>
        <taxon>Collybiopsis</taxon>
        <taxon>Collybiopsis luxurians</taxon>
    </lineage>
</organism>
<sequence>MLSSPPIYHTRNTLLNFLLAMKFFAIISIIVAAAIGVGAVAPDADSACRCPNNCSHKFGDSCKFKDNGNTIQGACINGNGGLTCAT</sequence>
<keyword evidence="3" id="KW-1185">Reference proteome</keyword>
<dbReference type="OrthoDB" id="4466885at2759"/>
<evidence type="ECO:0000313" key="3">
    <source>
        <dbReference type="Proteomes" id="UP000053593"/>
    </source>
</evidence>
<proteinExistence type="predicted"/>
<reference evidence="2 3" key="1">
    <citation type="submission" date="2014-04" db="EMBL/GenBank/DDBJ databases">
        <title>Evolutionary Origins and Diversification of the Mycorrhizal Mutualists.</title>
        <authorList>
            <consortium name="DOE Joint Genome Institute"/>
            <consortium name="Mycorrhizal Genomics Consortium"/>
            <person name="Kohler A."/>
            <person name="Kuo A."/>
            <person name="Nagy L.G."/>
            <person name="Floudas D."/>
            <person name="Copeland A."/>
            <person name="Barry K.W."/>
            <person name="Cichocki N."/>
            <person name="Veneault-Fourrey C."/>
            <person name="LaButti K."/>
            <person name="Lindquist E.A."/>
            <person name="Lipzen A."/>
            <person name="Lundell T."/>
            <person name="Morin E."/>
            <person name="Murat C."/>
            <person name="Riley R."/>
            <person name="Ohm R."/>
            <person name="Sun H."/>
            <person name="Tunlid A."/>
            <person name="Henrissat B."/>
            <person name="Grigoriev I.V."/>
            <person name="Hibbett D.S."/>
            <person name="Martin F."/>
        </authorList>
    </citation>
    <scope>NUCLEOTIDE SEQUENCE [LARGE SCALE GENOMIC DNA]</scope>
    <source>
        <strain evidence="2 3">FD-317 M1</strain>
    </source>
</reference>
<dbReference type="HOGENOM" id="CLU_174978_1_0_1"/>
<evidence type="ECO:0000313" key="2">
    <source>
        <dbReference type="EMBL" id="KIK53013.1"/>
    </source>
</evidence>
<gene>
    <name evidence="2" type="ORF">GYMLUDRAFT_250724</name>
</gene>
<keyword evidence="1" id="KW-0472">Membrane</keyword>
<dbReference type="EMBL" id="KN834834">
    <property type="protein sequence ID" value="KIK53013.1"/>
    <property type="molecule type" value="Genomic_DNA"/>
</dbReference>
<protein>
    <submittedName>
        <fullName evidence="2">Uncharacterized protein</fullName>
    </submittedName>
</protein>
<keyword evidence="1" id="KW-0812">Transmembrane</keyword>
<dbReference type="AlphaFoldDB" id="A0A0D0CDL3"/>